<organism evidence="1 2">
    <name type="scientific">Endozoicomonas euniceicola</name>
    <dbReference type="NCBI Taxonomy" id="1234143"/>
    <lineage>
        <taxon>Bacteria</taxon>
        <taxon>Pseudomonadati</taxon>
        <taxon>Pseudomonadota</taxon>
        <taxon>Gammaproteobacteria</taxon>
        <taxon>Oceanospirillales</taxon>
        <taxon>Endozoicomonadaceae</taxon>
        <taxon>Endozoicomonas</taxon>
    </lineage>
</organism>
<dbReference type="PIRSF" id="PIRSF028162">
    <property type="entry name" value="BcbE_prd"/>
    <property type="match status" value="1"/>
</dbReference>
<dbReference type="InterPro" id="IPR016873">
    <property type="entry name" value="Caps_polysacc_synth_BcbE_prd"/>
</dbReference>
<dbReference type="SUPFAM" id="SSF53448">
    <property type="entry name" value="Nucleotide-diphospho-sugar transferases"/>
    <property type="match status" value="1"/>
</dbReference>
<dbReference type="RefSeq" id="WP_262601276.1">
    <property type="nucleotide sequence ID" value="NZ_CP103300.1"/>
</dbReference>
<dbReference type="EMBL" id="CP103300">
    <property type="protein sequence ID" value="UYM18515.1"/>
    <property type="molecule type" value="Genomic_DNA"/>
</dbReference>
<evidence type="ECO:0000313" key="1">
    <source>
        <dbReference type="EMBL" id="UYM18515.1"/>
    </source>
</evidence>
<reference evidence="1" key="1">
    <citation type="submission" date="2022-10" db="EMBL/GenBank/DDBJ databases">
        <title>Completed Genome Sequence of two octocoral isolated bacterium, Endozoicomonas euniceicola EF212T and Endozoicomonas gorgoniicola PS125T.</title>
        <authorList>
            <person name="Chiou Y.-J."/>
            <person name="Chen Y.-H."/>
        </authorList>
    </citation>
    <scope>NUCLEOTIDE SEQUENCE</scope>
    <source>
        <strain evidence="1">EF212</strain>
    </source>
</reference>
<keyword evidence="2" id="KW-1185">Reference proteome</keyword>
<sequence length="243" mass="27544">MIVMPMAGLSSRFTKAGYDKPKYMLEAKGKTLFQHATESFSNYFSTEEFLFIALPVKETEQFIRDECEKLGIKNYQIVTLDHPTRGQAETVYLGLKKAQVKMDESLIIFNIDTFRPGFTMPVFSNQSSVDGYLETFIGAGKNWSNVVPVESGSDKVKLTAEKQELSEYCCTGLYAWSKALDFCQIFEEMSSASPETLDGGEYYIAPMYNHLIRNGGDVRFTITEEENVIFCGIPEEYLTFLKV</sequence>
<dbReference type="Proteomes" id="UP001163255">
    <property type="component" value="Chromosome"/>
</dbReference>
<name>A0ABY6H0D4_9GAMM</name>
<gene>
    <name evidence="1" type="ORF">NX720_11635</name>
</gene>
<protein>
    <submittedName>
        <fullName evidence="1">Glycosyltransferase family 2 protein</fullName>
    </submittedName>
</protein>
<proteinExistence type="predicted"/>
<evidence type="ECO:0000313" key="2">
    <source>
        <dbReference type="Proteomes" id="UP001163255"/>
    </source>
</evidence>
<dbReference type="CDD" id="cd04183">
    <property type="entry name" value="GT2_BcE_like"/>
    <property type="match status" value="1"/>
</dbReference>
<dbReference type="InterPro" id="IPR029044">
    <property type="entry name" value="Nucleotide-diphossugar_trans"/>
</dbReference>
<accession>A0ABY6H0D4</accession>
<dbReference type="Gene3D" id="3.90.550.10">
    <property type="entry name" value="Spore Coat Polysaccharide Biosynthesis Protein SpsA, Chain A"/>
    <property type="match status" value="1"/>
</dbReference>